<gene>
    <name evidence="1" type="ORF">RAG0_10462</name>
</gene>
<dbReference type="EMBL" id="FJUX01000065">
    <property type="protein sequence ID" value="CZT03839.1"/>
    <property type="molecule type" value="Genomic_DNA"/>
</dbReference>
<keyword evidence="2" id="KW-1185">Reference proteome</keyword>
<organism evidence="1 2">
    <name type="scientific">Rhynchosporium agropyri</name>
    <dbReference type="NCBI Taxonomy" id="914238"/>
    <lineage>
        <taxon>Eukaryota</taxon>
        <taxon>Fungi</taxon>
        <taxon>Dikarya</taxon>
        <taxon>Ascomycota</taxon>
        <taxon>Pezizomycotina</taxon>
        <taxon>Leotiomycetes</taxon>
        <taxon>Helotiales</taxon>
        <taxon>Ploettnerulaceae</taxon>
        <taxon>Rhynchosporium</taxon>
    </lineage>
</organism>
<dbReference type="Proteomes" id="UP000178912">
    <property type="component" value="Unassembled WGS sequence"/>
</dbReference>
<proteinExistence type="predicted"/>
<sequence length="136" mass="15609">MCEENRPDKQLSPIVLLKLARNRDISSAEWSKLKPNGFLKVPSNSSITNCYLISKPNPSLNSKCTFSRITPSFFVYKLRPNVPHTPKLIQDELLEFPSYKPTTQMSLNELLALENTLHYLFQYIKTNTTSSTRKSN</sequence>
<evidence type="ECO:0000313" key="2">
    <source>
        <dbReference type="Proteomes" id="UP000178912"/>
    </source>
</evidence>
<evidence type="ECO:0000313" key="1">
    <source>
        <dbReference type="EMBL" id="CZT03839.1"/>
    </source>
</evidence>
<dbReference type="AlphaFoldDB" id="A0A1E1L010"/>
<protein>
    <submittedName>
        <fullName evidence="1">Uncharacterized protein</fullName>
    </submittedName>
</protein>
<name>A0A1E1L010_9HELO</name>
<accession>A0A1E1L010</accession>
<reference evidence="2" key="1">
    <citation type="submission" date="2016-03" db="EMBL/GenBank/DDBJ databases">
        <authorList>
            <person name="Guldener U."/>
        </authorList>
    </citation>
    <scope>NUCLEOTIDE SEQUENCE [LARGE SCALE GENOMIC DNA]</scope>
    <source>
        <strain evidence="2">04CH-RAC-A.6.1</strain>
    </source>
</reference>